<dbReference type="AlphaFoldDB" id="A0A1Y3ALU9"/>
<proteinExistence type="predicted"/>
<keyword evidence="2" id="KW-1185">Reference proteome</keyword>
<reference evidence="1 2" key="1">
    <citation type="submission" date="2017-03" db="EMBL/GenBank/DDBJ databases">
        <title>Genome Survey of Euroglyphus maynei.</title>
        <authorList>
            <person name="Arlian L.G."/>
            <person name="Morgan M.S."/>
            <person name="Rider S.D."/>
        </authorList>
    </citation>
    <scope>NUCLEOTIDE SEQUENCE [LARGE SCALE GENOMIC DNA]</scope>
    <source>
        <strain evidence="1">Arlian Lab</strain>
        <tissue evidence="1">Whole body</tissue>
    </source>
</reference>
<protein>
    <submittedName>
        <fullName evidence="1">Uncharacterized protein</fullName>
    </submittedName>
</protein>
<dbReference type="Proteomes" id="UP000194236">
    <property type="component" value="Unassembled WGS sequence"/>
</dbReference>
<sequence>MKLKCQQTMFLSLLNMKTKRNSLFSVFFITEYNNNNNYTYFHHQSVVEKKVAKKNFKQKKFSSKSPFQNYRITIPEKVVLCMPNVKHRKSFVIKHSTVTIAPREQ</sequence>
<evidence type="ECO:0000313" key="1">
    <source>
        <dbReference type="EMBL" id="OTF69409.1"/>
    </source>
</evidence>
<dbReference type="EMBL" id="MUJZ01070700">
    <property type="protein sequence ID" value="OTF69409.1"/>
    <property type="molecule type" value="Genomic_DNA"/>
</dbReference>
<gene>
    <name evidence="1" type="ORF">BLA29_009693</name>
</gene>
<organism evidence="1 2">
    <name type="scientific">Euroglyphus maynei</name>
    <name type="common">Mayne's house dust mite</name>
    <dbReference type="NCBI Taxonomy" id="6958"/>
    <lineage>
        <taxon>Eukaryota</taxon>
        <taxon>Metazoa</taxon>
        <taxon>Ecdysozoa</taxon>
        <taxon>Arthropoda</taxon>
        <taxon>Chelicerata</taxon>
        <taxon>Arachnida</taxon>
        <taxon>Acari</taxon>
        <taxon>Acariformes</taxon>
        <taxon>Sarcoptiformes</taxon>
        <taxon>Astigmata</taxon>
        <taxon>Psoroptidia</taxon>
        <taxon>Analgoidea</taxon>
        <taxon>Pyroglyphidae</taxon>
        <taxon>Pyroglyphinae</taxon>
        <taxon>Euroglyphus</taxon>
    </lineage>
</organism>
<name>A0A1Y3ALU9_EURMA</name>
<accession>A0A1Y3ALU9</accession>
<evidence type="ECO:0000313" key="2">
    <source>
        <dbReference type="Proteomes" id="UP000194236"/>
    </source>
</evidence>
<comment type="caution">
    <text evidence="1">The sequence shown here is derived from an EMBL/GenBank/DDBJ whole genome shotgun (WGS) entry which is preliminary data.</text>
</comment>